<organism evidence="3 4">
    <name type="scientific">Bradyrhizobium denitrificans</name>
    <dbReference type="NCBI Taxonomy" id="2734912"/>
    <lineage>
        <taxon>Bacteria</taxon>
        <taxon>Pseudomonadati</taxon>
        <taxon>Pseudomonadota</taxon>
        <taxon>Alphaproteobacteria</taxon>
        <taxon>Hyphomicrobiales</taxon>
        <taxon>Nitrobacteraceae</taxon>
        <taxon>Bradyrhizobium</taxon>
    </lineage>
</organism>
<sequence length="204" mass="22381">MQLSADVMAPSTSWNTVPGPLWVFAYGSLMWDPCFEYDDRQHARLCGYHRSLCIWSTEVRGTRLQPGLVLGLREGRSCDGLAFRIATANVATALSRLADRELDSSAYLPCFAPVQLGEGSQVVPCLVFVANTESEHFAYELASEQTAAIVSRAVGAAGKNVDYVHRCWEACLGLSIHDTDLQYVISALAAGLEYQEIRPCRICS</sequence>
<dbReference type="InterPro" id="IPR036568">
    <property type="entry name" value="GGCT-like_sf"/>
</dbReference>
<dbReference type="Gene3D" id="3.10.490.10">
    <property type="entry name" value="Gamma-glutamyl cyclotransferase-like"/>
    <property type="match status" value="1"/>
</dbReference>
<dbReference type="Proteomes" id="UP001314635">
    <property type="component" value="Unassembled WGS sequence"/>
</dbReference>
<gene>
    <name evidence="3" type="ORF">JQ619_05380</name>
</gene>
<reference evidence="4" key="1">
    <citation type="journal article" date="2021" name="ISME J.">
        <title>Evolutionary origin and ecological implication of a unique nif island in free-living Bradyrhizobium lineages.</title>
        <authorList>
            <person name="Tao J."/>
        </authorList>
    </citation>
    <scope>NUCLEOTIDE SEQUENCE [LARGE SCALE GENOMIC DNA]</scope>
    <source>
        <strain evidence="4">SZCCT0094</strain>
    </source>
</reference>
<comment type="caution">
    <text evidence="3">The sequence shown here is derived from an EMBL/GenBank/DDBJ whole genome shotgun (WGS) entry which is preliminary data.</text>
</comment>
<protein>
    <recommendedName>
        <fullName evidence="1">glutathione-specific gamma-glutamylcyclotransferase</fullName>
        <ecNumber evidence="1">4.3.2.7</ecNumber>
    </recommendedName>
</protein>
<evidence type="ECO:0000313" key="3">
    <source>
        <dbReference type="EMBL" id="MBR1135187.1"/>
    </source>
</evidence>
<accession>A0ABS5G1L0</accession>
<dbReference type="InterPro" id="IPR006840">
    <property type="entry name" value="ChaC"/>
</dbReference>
<dbReference type="EC" id="4.3.2.7" evidence="1"/>
<dbReference type="EMBL" id="JAFCLK010000004">
    <property type="protein sequence ID" value="MBR1135187.1"/>
    <property type="molecule type" value="Genomic_DNA"/>
</dbReference>
<proteinExistence type="predicted"/>
<dbReference type="Pfam" id="PF04752">
    <property type="entry name" value="ChaC"/>
    <property type="match status" value="1"/>
</dbReference>
<dbReference type="SUPFAM" id="SSF110857">
    <property type="entry name" value="Gamma-glutamyl cyclotransferase-like"/>
    <property type="match status" value="1"/>
</dbReference>
<evidence type="ECO:0000256" key="2">
    <source>
        <dbReference type="ARBA" id="ARBA00023239"/>
    </source>
</evidence>
<name>A0ABS5G1L0_9BRAD</name>
<dbReference type="PANTHER" id="PTHR12192:SF2">
    <property type="entry name" value="GLUTATHIONE-SPECIFIC GAMMA-GLUTAMYLCYCLOTRANSFERASE 2"/>
    <property type="match status" value="1"/>
</dbReference>
<keyword evidence="4" id="KW-1185">Reference proteome</keyword>
<dbReference type="InterPro" id="IPR013024">
    <property type="entry name" value="GGCT-like"/>
</dbReference>
<evidence type="ECO:0000256" key="1">
    <source>
        <dbReference type="ARBA" id="ARBA00012344"/>
    </source>
</evidence>
<dbReference type="CDD" id="cd06661">
    <property type="entry name" value="GGCT_like"/>
    <property type="match status" value="1"/>
</dbReference>
<keyword evidence="2" id="KW-0456">Lyase</keyword>
<evidence type="ECO:0000313" key="4">
    <source>
        <dbReference type="Proteomes" id="UP001314635"/>
    </source>
</evidence>
<dbReference type="PANTHER" id="PTHR12192">
    <property type="entry name" value="CATION TRANSPORT PROTEIN CHAC-RELATED"/>
    <property type="match status" value="1"/>
</dbReference>